<feature type="domain" description="Fatty acid desaturase" evidence="1">
    <location>
        <begin position="70"/>
        <end position="335"/>
    </location>
</feature>
<dbReference type="PANTHER" id="PTHR19353:SF19">
    <property type="entry name" value="DELTA(5) FATTY ACID DESATURASE C-RELATED"/>
    <property type="match status" value="1"/>
</dbReference>
<gene>
    <name evidence="2" type="ORF">LX13_003328</name>
</gene>
<evidence type="ECO:0000259" key="1">
    <source>
        <dbReference type="Pfam" id="PF00487"/>
    </source>
</evidence>
<dbReference type="RefSeq" id="WP_253662428.1">
    <property type="nucleotide sequence ID" value="NZ_BAAAJQ010000001.1"/>
</dbReference>
<organism evidence="2 3">
    <name type="scientific">Williamsia maris</name>
    <dbReference type="NCBI Taxonomy" id="72806"/>
    <lineage>
        <taxon>Bacteria</taxon>
        <taxon>Bacillati</taxon>
        <taxon>Actinomycetota</taxon>
        <taxon>Actinomycetes</taxon>
        <taxon>Mycobacteriales</taxon>
        <taxon>Nocardiaceae</taxon>
        <taxon>Williamsia</taxon>
    </lineage>
</organism>
<reference evidence="2 3" key="1">
    <citation type="submission" date="2022-06" db="EMBL/GenBank/DDBJ databases">
        <title>Genomic Encyclopedia of Archaeal and Bacterial Type Strains, Phase II (KMG-II): from individual species to whole genera.</title>
        <authorList>
            <person name="Goeker M."/>
        </authorList>
    </citation>
    <scope>NUCLEOTIDE SEQUENCE [LARGE SCALE GENOMIC DNA]</scope>
    <source>
        <strain evidence="2 3">DSM 44693</strain>
    </source>
</reference>
<proteinExistence type="predicted"/>
<dbReference type="Pfam" id="PF00487">
    <property type="entry name" value="FA_desaturase"/>
    <property type="match status" value="1"/>
</dbReference>
<evidence type="ECO:0000313" key="2">
    <source>
        <dbReference type="EMBL" id="MCP2177500.1"/>
    </source>
</evidence>
<dbReference type="InterPro" id="IPR012171">
    <property type="entry name" value="Fatty_acid_desaturase"/>
</dbReference>
<dbReference type="InterPro" id="IPR005804">
    <property type="entry name" value="FA_desaturase_dom"/>
</dbReference>
<keyword evidence="3" id="KW-1185">Reference proteome</keyword>
<name>A0ABT1HHX8_9NOCA</name>
<dbReference type="EMBL" id="JAMTCJ010000003">
    <property type="protein sequence ID" value="MCP2177500.1"/>
    <property type="molecule type" value="Genomic_DNA"/>
</dbReference>
<comment type="caution">
    <text evidence="2">The sequence shown here is derived from an EMBL/GenBank/DDBJ whole genome shotgun (WGS) entry which is preliminary data.</text>
</comment>
<protein>
    <submittedName>
        <fullName evidence="2">Linoleoyl-CoA desaturase</fullName>
    </submittedName>
</protein>
<dbReference type="CDD" id="cd03506">
    <property type="entry name" value="Delta6-FADS-like"/>
    <property type="match status" value="1"/>
</dbReference>
<accession>A0ABT1HHX8</accession>
<dbReference type="PANTHER" id="PTHR19353">
    <property type="entry name" value="FATTY ACID DESATURASE 2"/>
    <property type="match status" value="1"/>
</dbReference>
<dbReference type="Proteomes" id="UP001206895">
    <property type="component" value="Unassembled WGS sequence"/>
</dbReference>
<sequence>MAITDINAYAHLSDADVAELGAKLDDMRRRVESDRGERDARYLRRTIAGQRIVEAAGRLVLWNNKSRTEWLVGTALLSAAKIIENMELGHNVMHGQWDWMNDPEVHSTSWEWDMVCASPHWKHSHNYIHHKYTNVYGMDEDLGYEVMRVTRDEPWEPKHLGGPFINIFLAATFEWGIALHDLHLSDVVSGKRPWVEAKPQLTQFAAKVGRQLAKDYVLFPALSGRRARRTASANLTANLVRNLWAYVVIFCGHFPDGAEKFTVESLENETQGQWYLRQMLGTANFRAGRVMAFMSGNLCYQIEHHLFPDLPSNRYAEMGVEIRELCDTYDLPYTTGSLARQYWQSLRTIWKLSVPDRFLSATSDDAPETASERRFGARTGVARRVAELGSGEVGTTVRRGLKTAIDEARRPRRMAAATQ</sequence>
<evidence type="ECO:0000313" key="3">
    <source>
        <dbReference type="Proteomes" id="UP001206895"/>
    </source>
</evidence>